<gene>
    <name evidence="8" type="primary">Dvir\GJ10969</name>
    <name evidence="8" type="ORF">Dvir_GJ10969</name>
</gene>
<evidence type="ECO:0000259" key="6">
    <source>
        <dbReference type="PROSITE" id="PS50072"/>
    </source>
</evidence>
<name>B4M4M5_DROVI</name>
<evidence type="ECO:0000259" key="7">
    <source>
        <dbReference type="PROSITE" id="PS50119"/>
    </source>
</evidence>
<dbReference type="Gene3D" id="2.40.100.10">
    <property type="entry name" value="Cyclophilin-like"/>
    <property type="match status" value="1"/>
</dbReference>
<feature type="region of interest" description="Disordered" evidence="5">
    <location>
        <begin position="365"/>
        <end position="395"/>
    </location>
</feature>
<dbReference type="CDD" id="cd19756">
    <property type="entry name" value="Bbox2"/>
    <property type="match status" value="1"/>
</dbReference>
<evidence type="ECO:0000313" key="8">
    <source>
        <dbReference type="EMBL" id="EDW59586.2"/>
    </source>
</evidence>
<dbReference type="EMBL" id="CH940652">
    <property type="protein sequence ID" value="EDW59586.2"/>
    <property type="molecule type" value="Genomic_DNA"/>
</dbReference>
<dbReference type="Proteomes" id="UP000008792">
    <property type="component" value="Unassembled WGS sequence"/>
</dbReference>
<dbReference type="PROSITE" id="PS00518">
    <property type="entry name" value="ZF_RING_1"/>
    <property type="match status" value="1"/>
</dbReference>
<dbReference type="GO" id="GO:0008270">
    <property type="term" value="F:zinc ion binding"/>
    <property type="evidence" value="ECO:0007669"/>
    <property type="project" value="UniProtKB-KW"/>
</dbReference>
<dbReference type="HOGENOM" id="CLU_015203_0_0_1"/>
<keyword evidence="1" id="KW-0479">Metal-binding</keyword>
<dbReference type="SUPFAM" id="SSF57850">
    <property type="entry name" value="RING/U-box"/>
    <property type="match status" value="1"/>
</dbReference>
<feature type="domain" description="PPIase cyclophilin-type" evidence="6">
    <location>
        <begin position="420"/>
        <end position="578"/>
    </location>
</feature>
<dbReference type="InParanoid" id="B4M4M5"/>
<dbReference type="STRING" id="7244.B4M4M5"/>
<organism evidence="8 9">
    <name type="scientific">Drosophila virilis</name>
    <name type="common">Fruit fly</name>
    <dbReference type="NCBI Taxonomy" id="7244"/>
    <lineage>
        <taxon>Eukaryota</taxon>
        <taxon>Metazoa</taxon>
        <taxon>Ecdysozoa</taxon>
        <taxon>Arthropoda</taxon>
        <taxon>Hexapoda</taxon>
        <taxon>Insecta</taxon>
        <taxon>Pterygota</taxon>
        <taxon>Neoptera</taxon>
        <taxon>Endopterygota</taxon>
        <taxon>Diptera</taxon>
        <taxon>Brachycera</taxon>
        <taxon>Muscomorpha</taxon>
        <taxon>Ephydroidea</taxon>
        <taxon>Drosophilidae</taxon>
        <taxon>Drosophila</taxon>
    </lineage>
</organism>
<dbReference type="InterPro" id="IPR017907">
    <property type="entry name" value="Znf_RING_CS"/>
</dbReference>
<evidence type="ECO:0000256" key="2">
    <source>
        <dbReference type="ARBA" id="ARBA00022771"/>
    </source>
</evidence>
<dbReference type="SUPFAM" id="SSF50891">
    <property type="entry name" value="Cyclophilin-like"/>
    <property type="match status" value="1"/>
</dbReference>
<dbReference type="PROSITE" id="PS50072">
    <property type="entry name" value="CSA_PPIASE_2"/>
    <property type="match status" value="1"/>
</dbReference>
<dbReference type="OrthoDB" id="252722at2759"/>
<dbReference type="GO" id="GO:0006457">
    <property type="term" value="P:protein folding"/>
    <property type="evidence" value="ECO:0007669"/>
    <property type="project" value="TreeGrafter"/>
</dbReference>
<keyword evidence="2 4" id="KW-0863">Zinc-finger</keyword>
<protein>
    <recommendedName>
        <fullName evidence="10">Peptidylprolyl isomerase</fullName>
    </recommendedName>
</protein>
<dbReference type="SUPFAM" id="SSF57845">
    <property type="entry name" value="B-box zinc-binding domain"/>
    <property type="match status" value="1"/>
</dbReference>
<dbReference type="AlphaFoldDB" id="B4M4M5"/>
<sequence length="584" mass="66368">MYDPSDAARWPKDLNCRHTYCAGCLQQLAGYLKVTCPQCEQETELPAFGSLPTNEGLLFMLQQLPALQLGMAMMQMQTEQRLQPTSSRLAGRNWLIEVGLGRQPRGAHEHCNVHAMPNTTWCHTCQRLLCRVCIVDGEHHKHQMTRQLNMCDMLRRLIGQELSTIEERITYAGVLAAADMSLLRRLFEACDTVQQHVQRQLRQHAPTLHICHMRDWWLRVTEQMQTHGIFGGNFTRFELLRLLNELQVQCKKFHKQMLYIYRDCRLRASIREGGFQLLDFEQLHRRLMSLRQPPFESAPATVEPPPQLLLTNYCIYEYWCTIQRQLLPADLEEVEQLEEDAPVLQLQRLPLVQVNYPRMSTLWEGMSGSSSDSSNSRSSSVSSSSSDTPNNKYNNPAAATAAAQVGLIRRPNSMMYPIYYLDMVMEDKPVGRVLIEVRNDVAPRMAENFRALILHERGFGYRGCSVFQACGDESIITGDFELQNGRGGYAAIDGGFFIPDNTGLPPKRGAVGMRRGQKRCDNSGSVGSQFRMVLYKRLPFSAIFGFIVDGIDVLDKIASTASATGRPAMCTFIKNCGEYRHNRI</sequence>
<dbReference type="Pfam" id="PF00160">
    <property type="entry name" value="Pro_isomerase"/>
    <property type="match status" value="1"/>
</dbReference>
<evidence type="ECO:0008006" key="10">
    <source>
        <dbReference type="Google" id="ProtNLM"/>
    </source>
</evidence>
<feature type="compositionally biased region" description="Low complexity" evidence="5">
    <location>
        <begin position="367"/>
        <end position="386"/>
    </location>
</feature>
<dbReference type="PANTHER" id="PTHR11071:SF577">
    <property type="entry name" value="PEPTIDYL-PROLYL CIS-TRANS ISOMERASE"/>
    <property type="match status" value="1"/>
</dbReference>
<dbReference type="Gene3D" id="3.30.40.10">
    <property type="entry name" value="Zinc/RING finger domain, C3HC4 (zinc finger)"/>
    <property type="match status" value="1"/>
</dbReference>
<dbReference type="InterPro" id="IPR029000">
    <property type="entry name" value="Cyclophilin-like_dom_sf"/>
</dbReference>
<dbReference type="InterPro" id="IPR013083">
    <property type="entry name" value="Znf_RING/FYVE/PHD"/>
</dbReference>
<dbReference type="FunCoup" id="B4M4M5">
    <property type="interactions" value="63"/>
</dbReference>
<evidence type="ECO:0000256" key="1">
    <source>
        <dbReference type="ARBA" id="ARBA00022723"/>
    </source>
</evidence>
<feature type="domain" description="B box-type" evidence="7">
    <location>
        <begin position="106"/>
        <end position="147"/>
    </location>
</feature>
<dbReference type="Gene3D" id="3.30.160.60">
    <property type="entry name" value="Classic Zinc Finger"/>
    <property type="match status" value="1"/>
</dbReference>
<dbReference type="GO" id="GO:0005737">
    <property type="term" value="C:cytoplasm"/>
    <property type="evidence" value="ECO:0007669"/>
    <property type="project" value="TreeGrafter"/>
</dbReference>
<reference evidence="8 9" key="1">
    <citation type="journal article" date="2007" name="Nature">
        <title>Evolution of genes and genomes on the Drosophila phylogeny.</title>
        <authorList>
            <consortium name="Drosophila 12 Genomes Consortium"/>
            <person name="Clark A.G."/>
            <person name="Eisen M.B."/>
            <person name="Smith D.R."/>
            <person name="Bergman C.M."/>
            <person name="Oliver B."/>
            <person name="Markow T.A."/>
            <person name="Kaufman T.C."/>
            <person name="Kellis M."/>
            <person name="Gelbart W."/>
            <person name="Iyer V.N."/>
            <person name="Pollard D.A."/>
            <person name="Sackton T.B."/>
            <person name="Larracuente A.M."/>
            <person name="Singh N.D."/>
            <person name="Abad J.P."/>
            <person name="Abt D.N."/>
            <person name="Adryan B."/>
            <person name="Aguade M."/>
            <person name="Akashi H."/>
            <person name="Anderson W.W."/>
            <person name="Aquadro C.F."/>
            <person name="Ardell D.H."/>
            <person name="Arguello R."/>
            <person name="Artieri C.G."/>
            <person name="Barbash D.A."/>
            <person name="Barker D."/>
            <person name="Barsanti P."/>
            <person name="Batterham P."/>
            <person name="Batzoglou S."/>
            <person name="Begun D."/>
            <person name="Bhutkar A."/>
            <person name="Blanco E."/>
            <person name="Bosak S.A."/>
            <person name="Bradley R.K."/>
            <person name="Brand A.D."/>
            <person name="Brent M.R."/>
            <person name="Brooks A.N."/>
            <person name="Brown R.H."/>
            <person name="Butlin R.K."/>
            <person name="Caggese C."/>
            <person name="Calvi B.R."/>
            <person name="Bernardo de Carvalho A."/>
            <person name="Caspi A."/>
            <person name="Castrezana S."/>
            <person name="Celniker S.E."/>
            <person name="Chang J.L."/>
            <person name="Chapple C."/>
            <person name="Chatterji S."/>
            <person name="Chinwalla A."/>
            <person name="Civetta A."/>
            <person name="Clifton S.W."/>
            <person name="Comeron J.M."/>
            <person name="Costello J.C."/>
            <person name="Coyne J.A."/>
            <person name="Daub J."/>
            <person name="David R.G."/>
            <person name="Delcher A.L."/>
            <person name="Delehaunty K."/>
            <person name="Do C.B."/>
            <person name="Ebling H."/>
            <person name="Edwards K."/>
            <person name="Eickbush T."/>
            <person name="Evans J.D."/>
            <person name="Filipski A."/>
            <person name="Findeiss S."/>
            <person name="Freyhult E."/>
            <person name="Fulton L."/>
            <person name="Fulton R."/>
            <person name="Garcia A.C."/>
            <person name="Gardiner A."/>
            <person name="Garfield D.A."/>
            <person name="Garvin B.E."/>
            <person name="Gibson G."/>
            <person name="Gilbert D."/>
            <person name="Gnerre S."/>
            <person name="Godfrey J."/>
            <person name="Good R."/>
            <person name="Gotea V."/>
            <person name="Gravely B."/>
            <person name="Greenberg A.J."/>
            <person name="Griffiths-Jones S."/>
            <person name="Gross S."/>
            <person name="Guigo R."/>
            <person name="Gustafson E.A."/>
            <person name="Haerty W."/>
            <person name="Hahn M.W."/>
            <person name="Halligan D.L."/>
            <person name="Halpern A.L."/>
            <person name="Halter G.M."/>
            <person name="Han M.V."/>
            <person name="Heger A."/>
            <person name="Hillier L."/>
            <person name="Hinrichs A.S."/>
            <person name="Holmes I."/>
            <person name="Hoskins R.A."/>
            <person name="Hubisz M.J."/>
            <person name="Hultmark D."/>
            <person name="Huntley M.A."/>
            <person name="Jaffe D.B."/>
            <person name="Jagadeeshan S."/>
            <person name="Jeck W.R."/>
            <person name="Johnson J."/>
            <person name="Jones C.D."/>
            <person name="Jordan W.C."/>
            <person name="Karpen G.H."/>
            <person name="Kataoka E."/>
            <person name="Keightley P.D."/>
            <person name="Kheradpour P."/>
            <person name="Kirkness E.F."/>
            <person name="Koerich L.B."/>
            <person name="Kristiansen K."/>
            <person name="Kudrna D."/>
            <person name="Kulathinal R.J."/>
            <person name="Kumar S."/>
            <person name="Kwok R."/>
            <person name="Lander E."/>
            <person name="Langley C.H."/>
            <person name="Lapoint R."/>
            <person name="Lazzaro B.P."/>
            <person name="Lee S.J."/>
            <person name="Levesque L."/>
            <person name="Li R."/>
            <person name="Lin C.F."/>
            <person name="Lin M.F."/>
            <person name="Lindblad-Toh K."/>
            <person name="Llopart A."/>
            <person name="Long M."/>
            <person name="Low L."/>
            <person name="Lozovsky E."/>
            <person name="Lu J."/>
            <person name="Luo M."/>
            <person name="Machado C.A."/>
            <person name="Makalowski W."/>
            <person name="Marzo M."/>
            <person name="Matsuda M."/>
            <person name="Matzkin L."/>
            <person name="McAllister B."/>
            <person name="McBride C.S."/>
            <person name="McKernan B."/>
            <person name="McKernan K."/>
            <person name="Mendez-Lago M."/>
            <person name="Minx P."/>
            <person name="Mollenhauer M.U."/>
            <person name="Montooth K."/>
            <person name="Mount S.M."/>
            <person name="Mu X."/>
            <person name="Myers E."/>
            <person name="Negre B."/>
            <person name="Newfeld S."/>
            <person name="Nielsen R."/>
            <person name="Noor M.A."/>
            <person name="O'Grady P."/>
            <person name="Pachter L."/>
            <person name="Papaceit M."/>
            <person name="Parisi M.J."/>
            <person name="Parisi M."/>
            <person name="Parts L."/>
            <person name="Pedersen J.S."/>
            <person name="Pesole G."/>
            <person name="Phillippy A.M."/>
            <person name="Ponting C.P."/>
            <person name="Pop M."/>
            <person name="Porcelli D."/>
            <person name="Powell J.R."/>
            <person name="Prohaska S."/>
            <person name="Pruitt K."/>
            <person name="Puig M."/>
            <person name="Quesneville H."/>
            <person name="Ram K.R."/>
            <person name="Rand D."/>
            <person name="Rasmussen M.D."/>
            <person name="Reed L.K."/>
            <person name="Reenan R."/>
            <person name="Reily A."/>
            <person name="Remington K.A."/>
            <person name="Rieger T.T."/>
            <person name="Ritchie M.G."/>
            <person name="Robin C."/>
            <person name="Rogers Y.H."/>
            <person name="Rohde C."/>
            <person name="Rozas J."/>
            <person name="Rubenfield M.J."/>
            <person name="Ruiz A."/>
            <person name="Russo S."/>
            <person name="Salzberg S.L."/>
            <person name="Sanchez-Gracia A."/>
            <person name="Saranga D.J."/>
            <person name="Sato H."/>
            <person name="Schaeffer S.W."/>
            <person name="Schatz M.C."/>
            <person name="Schlenke T."/>
            <person name="Schwartz R."/>
            <person name="Segarra C."/>
            <person name="Singh R.S."/>
            <person name="Sirot L."/>
            <person name="Sirota M."/>
            <person name="Sisneros N.B."/>
            <person name="Smith C.D."/>
            <person name="Smith T.F."/>
            <person name="Spieth J."/>
            <person name="Stage D.E."/>
            <person name="Stark A."/>
            <person name="Stephan W."/>
            <person name="Strausberg R.L."/>
            <person name="Strempel S."/>
            <person name="Sturgill D."/>
            <person name="Sutton G."/>
            <person name="Sutton G.G."/>
            <person name="Tao W."/>
            <person name="Teichmann S."/>
            <person name="Tobari Y.N."/>
            <person name="Tomimura Y."/>
            <person name="Tsolas J.M."/>
            <person name="Valente V.L."/>
            <person name="Venter E."/>
            <person name="Venter J.C."/>
            <person name="Vicario S."/>
            <person name="Vieira F.G."/>
            <person name="Vilella A.J."/>
            <person name="Villasante A."/>
            <person name="Walenz B."/>
            <person name="Wang J."/>
            <person name="Wasserman M."/>
            <person name="Watts T."/>
            <person name="Wilson D."/>
            <person name="Wilson R.K."/>
            <person name="Wing R.A."/>
            <person name="Wolfner M.F."/>
            <person name="Wong A."/>
            <person name="Wong G.K."/>
            <person name="Wu C.I."/>
            <person name="Wu G."/>
            <person name="Yamamoto D."/>
            <person name="Yang H.P."/>
            <person name="Yang S.P."/>
            <person name="Yorke J.A."/>
            <person name="Yoshida K."/>
            <person name="Zdobnov E."/>
            <person name="Zhang P."/>
            <person name="Zhang Y."/>
            <person name="Zimin A.V."/>
            <person name="Baldwin J."/>
            <person name="Abdouelleil A."/>
            <person name="Abdulkadir J."/>
            <person name="Abebe A."/>
            <person name="Abera B."/>
            <person name="Abreu J."/>
            <person name="Acer S.C."/>
            <person name="Aftuck L."/>
            <person name="Alexander A."/>
            <person name="An P."/>
            <person name="Anderson E."/>
            <person name="Anderson S."/>
            <person name="Arachi H."/>
            <person name="Azer M."/>
            <person name="Bachantsang P."/>
            <person name="Barry A."/>
            <person name="Bayul T."/>
            <person name="Berlin A."/>
            <person name="Bessette D."/>
            <person name="Bloom T."/>
            <person name="Blye J."/>
            <person name="Boguslavskiy L."/>
            <person name="Bonnet C."/>
            <person name="Boukhgalter B."/>
            <person name="Bourzgui I."/>
            <person name="Brown A."/>
            <person name="Cahill P."/>
            <person name="Channer S."/>
            <person name="Cheshatsang Y."/>
            <person name="Chuda L."/>
            <person name="Citroen M."/>
            <person name="Collymore A."/>
            <person name="Cooke P."/>
            <person name="Costello M."/>
            <person name="D'Aco K."/>
            <person name="Daza R."/>
            <person name="De Haan G."/>
            <person name="DeGray S."/>
            <person name="DeMaso C."/>
            <person name="Dhargay N."/>
            <person name="Dooley K."/>
            <person name="Dooley E."/>
            <person name="Doricent M."/>
            <person name="Dorje P."/>
            <person name="Dorjee K."/>
            <person name="Dupes A."/>
            <person name="Elong R."/>
            <person name="Falk J."/>
            <person name="Farina A."/>
            <person name="Faro S."/>
            <person name="Ferguson D."/>
            <person name="Fisher S."/>
            <person name="Foley C.D."/>
            <person name="Franke A."/>
            <person name="Friedrich D."/>
            <person name="Gadbois L."/>
            <person name="Gearin G."/>
            <person name="Gearin C.R."/>
            <person name="Giannoukos G."/>
            <person name="Goode T."/>
            <person name="Graham J."/>
            <person name="Grandbois E."/>
            <person name="Grewal S."/>
            <person name="Gyaltsen K."/>
            <person name="Hafez N."/>
            <person name="Hagos B."/>
            <person name="Hall J."/>
            <person name="Henson C."/>
            <person name="Hollinger A."/>
            <person name="Honan T."/>
            <person name="Huard M.D."/>
            <person name="Hughes L."/>
            <person name="Hurhula B."/>
            <person name="Husby M.E."/>
            <person name="Kamat A."/>
            <person name="Kanga B."/>
            <person name="Kashin S."/>
            <person name="Khazanovich D."/>
            <person name="Kisner P."/>
            <person name="Lance K."/>
            <person name="Lara M."/>
            <person name="Lee W."/>
            <person name="Lennon N."/>
            <person name="Letendre F."/>
            <person name="LeVine R."/>
            <person name="Lipovsky A."/>
            <person name="Liu X."/>
            <person name="Liu J."/>
            <person name="Liu S."/>
            <person name="Lokyitsang T."/>
            <person name="Lokyitsang Y."/>
            <person name="Lubonja R."/>
            <person name="Lui A."/>
            <person name="MacDonald P."/>
            <person name="Magnisalis V."/>
            <person name="Maru K."/>
            <person name="Matthews C."/>
            <person name="McCusker W."/>
            <person name="McDonough S."/>
            <person name="Mehta T."/>
            <person name="Meldrim J."/>
            <person name="Meneus L."/>
            <person name="Mihai O."/>
            <person name="Mihalev A."/>
            <person name="Mihova T."/>
            <person name="Mittelman R."/>
            <person name="Mlenga V."/>
            <person name="Montmayeur A."/>
            <person name="Mulrain L."/>
            <person name="Navidi A."/>
            <person name="Naylor J."/>
            <person name="Negash T."/>
            <person name="Nguyen T."/>
            <person name="Nguyen N."/>
            <person name="Nicol R."/>
            <person name="Norbu C."/>
            <person name="Norbu N."/>
            <person name="Novod N."/>
            <person name="O'Neill B."/>
            <person name="Osman S."/>
            <person name="Markiewicz E."/>
            <person name="Oyono O.L."/>
            <person name="Patti C."/>
            <person name="Phunkhang P."/>
            <person name="Pierre F."/>
            <person name="Priest M."/>
            <person name="Raghuraman S."/>
            <person name="Rege F."/>
            <person name="Reyes R."/>
            <person name="Rise C."/>
            <person name="Rogov P."/>
            <person name="Ross K."/>
            <person name="Ryan E."/>
            <person name="Settipalli S."/>
            <person name="Shea T."/>
            <person name="Sherpa N."/>
            <person name="Shi L."/>
            <person name="Shih D."/>
            <person name="Sparrow T."/>
            <person name="Spaulding J."/>
            <person name="Stalker J."/>
            <person name="Stange-Thomann N."/>
            <person name="Stavropoulos S."/>
            <person name="Stone C."/>
            <person name="Strader C."/>
            <person name="Tesfaye S."/>
            <person name="Thomson T."/>
            <person name="Thoulutsang Y."/>
            <person name="Thoulutsang D."/>
            <person name="Topham K."/>
            <person name="Topping I."/>
            <person name="Tsamla T."/>
            <person name="Vassiliev H."/>
            <person name="Vo A."/>
            <person name="Wangchuk T."/>
            <person name="Wangdi T."/>
            <person name="Weiand M."/>
            <person name="Wilkinson J."/>
            <person name="Wilson A."/>
            <person name="Yadav S."/>
            <person name="Young G."/>
            <person name="Yu Q."/>
            <person name="Zembek L."/>
            <person name="Zhong D."/>
            <person name="Zimmer A."/>
            <person name="Zwirko Z."/>
            <person name="Jaffe D.B."/>
            <person name="Alvarez P."/>
            <person name="Brockman W."/>
            <person name="Butler J."/>
            <person name="Chin C."/>
            <person name="Gnerre S."/>
            <person name="Grabherr M."/>
            <person name="Kleber M."/>
            <person name="Mauceli E."/>
            <person name="MacCallum I."/>
        </authorList>
    </citation>
    <scope>NUCLEOTIDE SEQUENCE [LARGE SCALE GENOMIC DNA]</scope>
    <source>
        <strain evidence="9">Tucson 15010-1051.87</strain>
    </source>
</reference>
<dbReference type="SMR" id="B4M4M5"/>
<evidence type="ECO:0000256" key="5">
    <source>
        <dbReference type="SAM" id="MobiDB-lite"/>
    </source>
</evidence>
<dbReference type="InterPro" id="IPR002130">
    <property type="entry name" value="Cyclophilin-type_PPIase_dom"/>
</dbReference>
<dbReference type="GO" id="GO:0016018">
    <property type="term" value="F:cyclosporin A binding"/>
    <property type="evidence" value="ECO:0007669"/>
    <property type="project" value="TreeGrafter"/>
</dbReference>
<evidence type="ECO:0000313" key="9">
    <source>
        <dbReference type="Proteomes" id="UP000008792"/>
    </source>
</evidence>
<evidence type="ECO:0000256" key="4">
    <source>
        <dbReference type="PROSITE-ProRule" id="PRU00024"/>
    </source>
</evidence>
<dbReference type="InterPro" id="IPR000315">
    <property type="entry name" value="Znf_B-box"/>
</dbReference>
<dbReference type="GO" id="GO:0003755">
    <property type="term" value="F:peptidyl-prolyl cis-trans isomerase activity"/>
    <property type="evidence" value="ECO:0007669"/>
    <property type="project" value="InterPro"/>
</dbReference>
<dbReference type="eggNOG" id="KOG0865">
    <property type="taxonomic scope" value="Eukaryota"/>
</dbReference>
<dbReference type="PANTHER" id="PTHR11071">
    <property type="entry name" value="PEPTIDYL-PROLYL CIS-TRANS ISOMERASE"/>
    <property type="match status" value="1"/>
</dbReference>
<proteinExistence type="predicted"/>
<accession>B4M4M5</accession>
<keyword evidence="3" id="KW-0862">Zinc</keyword>
<evidence type="ECO:0000256" key="3">
    <source>
        <dbReference type="ARBA" id="ARBA00022833"/>
    </source>
</evidence>
<keyword evidence="9" id="KW-1185">Reference proteome</keyword>
<dbReference type="PROSITE" id="PS50119">
    <property type="entry name" value="ZF_BBOX"/>
    <property type="match status" value="1"/>
</dbReference>